<gene>
    <name evidence="1" type="ORF">H0H28_07075</name>
</gene>
<comment type="caution">
    <text evidence="1">The sequence shown here is derived from an EMBL/GenBank/DDBJ whole genome shotgun (WGS) entry which is preliminary data.</text>
</comment>
<dbReference type="EMBL" id="JACEOR010000282">
    <property type="protein sequence ID" value="MBA4505089.1"/>
    <property type="molecule type" value="Genomic_DNA"/>
</dbReference>
<accession>A0A838WT85</accession>
<proteinExistence type="predicted"/>
<dbReference type="AlphaFoldDB" id="A0A838WT85"/>
<name>A0A838WT85_9CORY</name>
<sequence length="56" mass="5652">MKTLGTLSSLVDGSSALQLGSSLADIAVDPFLALTAFMKPFVDIADGLATLLGLIA</sequence>
<evidence type="ECO:0000313" key="1">
    <source>
        <dbReference type="EMBL" id="MBA4505089.1"/>
    </source>
</evidence>
<organism evidence="1 2">
    <name type="scientific">Corynebacterium sanguinis</name>
    <dbReference type="NCBI Taxonomy" id="2594913"/>
    <lineage>
        <taxon>Bacteria</taxon>
        <taxon>Bacillati</taxon>
        <taxon>Actinomycetota</taxon>
        <taxon>Actinomycetes</taxon>
        <taxon>Mycobacteriales</taxon>
        <taxon>Corynebacteriaceae</taxon>
        <taxon>Corynebacterium</taxon>
    </lineage>
</organism>
<dbReference type="RefSeq" id="WP_181729788.1">
    <property type="nucleotide sequence ID" value="NZ_JACEOR010000282.1"/>
</dbReference>
<keyword evidence="2" id="KW-1185">Reference proteome</keyword>
<protein>
    <submittedName>
        <fullName evidence="1">Uncharacterized protein</fullName>
    </submittedName>
</protein>
<reference evidence="1 2" key="1">
    <citation type="submission" date="2020-07" db="EMBL/GenBank/DDBJ databases">
        <authorList>
            <person name="Khare M."/>
        </authorList>
    </citation>
    <scope>NUCLEOTIDE SEQUENCE [LARGE SCALE GENOMIC DNA]</scope>
    <source>
        <strain evidence="1 2">P8776</strain>
    </source>
</reference>
<dbReference type="Proteomes" id="UP000580709">
    <property type="component" value="Unassembled WGS sequence"/>
</dbReference>
<evidence type="ECO:0000313" key="2">
    <source>
        <dbReference type="Proteomes" id="UP000580709"/>
    </source>
</evidence>